<dbReference type="Gene3D" id="3.50.50.60">
    <property type="entry name" value="FAD/NAD(P)-binding domain"/>
    <property type="match status" value="1"/>
</dbReference>
<evidence type="ECO:0000259" key="1">
    <source>
        <dbReference type="Pfam" id="PF01266"/>
    </source>
</evidence>
<feature type="domain" description="FAD dependent oxidoreductase" evidence="1">
    <location>
        <begin position="82"/>
        <end position="456"/>
    </location>
</feature>
<sequence length="478" mass="52412">MMVPKQHLEIVMDTNDSIVKRNCLWLSVTEEVEMTKNLNLWVNPNPRILTSSTPTLNVVYAIPSSRSSVRSHCSLTPQPLRCAVLGAGFAGLSVVWHLLKQSPRDLNLRIDIYDEVGIGGGASGISGGLLHPYSPKVKLLWEGARCWKESVKLLRVAEEASISINGKIGESAEHMKAFVARRRGILRPAMDMKNMIKLNDNVKTCLPSCRVETLNNEEAQSLLPGVCLPFNTAFYMPEALNIHSQHYLQALFQACENLVKESSDLDSGQKQLSLHKRSVHRLSEFEGEYDAVIICLGAKVNMIPEISGRLPLRTCRGVIAKLGSPDDMNGYPDNGPSILSDAWIAVEGPRSLNLGSTWEWGSLNSSPNVSTDEASEALQQLLPKASTIYPGIKDWIFTGARAGLRAMPPLTSLGSLPLLGCINDVIGRNHSCKYWLFGGLGSRGLLYHGWLGNLMAIAVLSCNAEVIPSELTSWKAKF</sequence>
<accession>A0AAN9PNN2</accession>
<dbReference type="InterPro" id="IPR036188">
    <property type="entry name" value="FAD/NAD-bd_sf"/>
</dbReference>
<dbReference type="InterPro" id="IPR006076">
    <property type="entry name" value="FAD-dep_OxRdtase"/>
</dbReference>
<dbReference type="PANTHER" id="PTHR13847">
    <property type="entry name" value="SARCOSINE DEHYDROGENASE-RELATED"/>
    <property type="match status" value="1"/>
</dbReference>
<comment type="caution">
    <text evidence="2">The sequence shown here is derived from an EMBL/GenBank/DDBJ whole genome shotgun (WGS) entry which is preliminary data.</text>
</comment>
<protein>
    <recommendedName>
        <fullName evidence="1">FAD dependent oxidoreductase domain-containing protein</fullName>
    </recommendedName>
</protein>
<dbReference type="Pfam" id="PF01266">
    <property type="entry name" value="DAO"/>
    <property type="match status" value="1"/>
</dbReference>
<dbReference type="EMBL" id="JAYMYQ010000011">
    <property type="protein sequence ID" value="KAK7304776.1"/>
    <property type="molecule type" value="Genomic_DNA"/>
</dbReference>
<proteinExistence type="predicted"/>
<organism evidence="2 3">
    <name type="scientific">Canavalia gladiata</name>
    <name type="common">Sword bean</name>
    <name type="synonym">Dolichos gladiatus</name>
    <dbReference type="NCBI Taxonomy" id="3824"/>
    <lineage>
        <taxon>Eukaryota</taxon>
        <taxon>Viridiplantae</taxon>
        <taxon>Streptophyta</taxon>
        <taxon>Embryophyta</taxon>
        <taxon>Tracheophyta</taxon>
        <taxon>Spermatophyta</taxon>
        <taxon>Magnoliopsida</taxon>
        <taxon>eudicotyledons</taxon>
        <taxon>Gunneridae</taxon>
        <taxon>Pentapetalae</taxon>
        <taxon>rosids</taxon>
        <taxon>fabids</taxon>
        <taxon>Fabales</taxon>
        <taxon>Fabaceae</taxon>
        <taxon>Papilionoideae</taxon>
        <taxon>50 kb inversion clade</taxon>
        <taxon>NPAAA clade</taxon>
        <taxon>indigoferoid/millettioid clade</taxon>
        <taxon>Phaseoleae</taxon>
        <taxon>Canavalia</taxon>
    </lineage>
</organism>
<reference evidence="2 3" key="1">
    <citation type="submission" date="2024-01" db="EMBL/GenBank/DDBJ databases">
        <title>The genomes of 5 underutilized Papilionoideae crops provide insights into root nodulation and disease resistanc.</title>
        <authorList>
            <person name="Jiang F."/>
        </authorList>
    </citation>
    <scope>NUCLEOTIDE SEQUENCE [LARGE SCALE GENOMIC DNA]</scope>
    <source>
        <strain evidence="2">LVBAO_FW01</strain>
        <tissue evidence="2">Leaves</tissue>
    </source>
</reference>
<name>A0AAN9PNN2_CANGL</name>
<dbReference type="GO" id="GO:0005737">
    <property type="term" value="C:cytoplasm"/>
    <property type="evidence" value="ECO:0007669"/>
    <property type="project" value="TreeGrafter"/>
</dbReference>
<dbReference type="PANTHER" id="PTHR13847:SF261">
    <property type="entry name" value="FAD-DEPENDENT OXIDOREDUCTASE FAMILY PROTEIN"/>
    <property type="match status" value="1"/>
</dbReference>
<keyword evidence="3" id="KW-1185">Reference proteome</keyword>
<evidence type="ECO:0000313" key="3">
    <source>
        <dbReference type="Proteomes" id="UP001367508"/>
    </source>
</evidence>
<dbReference type="Gene3D" id="3.30.9.10">
    <property type="entry name" value="D-Amino Acid Oxidase, subunit A, domain 2"/>
    <property type="match status" value="1"/>
</dbReference>
<evidence type="ECO:0000313" key="2">
    <source>
        <dbReference type="EMBL" id="KAK7304776.1"/>
    </source>
</evidence>
<dbReference type="SUPFAM" id="SSF51971">
    <property type="entry name" value="Nucleotide-binding domain"/>
    <property type="match status" value="1"/>
</dbReference>
<gene>
    <name evidence="2" type="ORF">VNO77_42663</name>
</gene>
<dbReference type="Proteomes" id="UP001367508">
    <property type="component" value="Unassembled WGS sequence"/>
</dbReference>
<dbReference type="AlphaFoldDB" id="A0AAN9PNN2"/>